<organism evidence="3 4">
    <name type="scientific">Aegilops tauschii subsp. strangulata</name>
    <name type="common">Goatgrass</name>
    <dbReference type="NCBI Taxonomy" id="200361"/>
    <lineage>
        <taxon>Eukaryota</taxon>
        <taxon>Viridiplantae</taxon>
        <taxon>Streptophyta</taxon>
        <taxon>Embryophyta</taxon>
        <taxon>Tracheophyta</taxon>
        <taxon>Spermatophyta</taxon>
        <taxon>Magnoliopsida</taxon>
        <taxon>Liliopsida</taxon>
        <taxon>Poales</taxon>
        <taxon>Poaceae</taxon>
        <taxon>BOP clade</taxon>
        <taxon>Pooideae</taxon>
        <taxon>Triticodae</taxon>
        <taxon>Triticeae</taxon>
        <taxon>Triticinae</taxon>
        <taxon>Aegilops</taxon>
    </lineage>
</organism>
<evidence type="ECO:0000259" key="2">
    <source>
        <dbReference type="Pfam" id="PF20750"/>
    </source>
</evidence>
<feature type="transmembrane region" description="Helical" evidence="1">
    <location>
        <begin position="111"/>
        <end position="127"/>
    </location>
</feature>
<protein>
    <recommendedName>
        <fullName evidence="2">Poly(A) polymerase nucleotidyltransferase domain-containing protein</fullName>
    </recommendedName>
</protein>
<reference evidence="3" key="3">
    <citation type="journal article" date="2017" name="Nature">
        <title>Genome sequence of the progenitor of the wheat D genome Aegilops tauschii.</title>
        <authorList>
            <person name="Luo M.C."/>
            <person name="Gu Y.Q."/>
            <person name="Puiu D."/>
            <person name="Wang H."/>
            <person name="Twardziok S.O."/>
            <person name="Deal K.R."/>
            <person name="Huo N."/>
            <person name="Zhu T."/>
            <person name="Wang L."/>
            <person name="Wang Y."/>
            <person name="McGuire P.E."/>
            <person name="Liu S."/>
            <person name="Long H."/>
            <person name="Ramasamy R.K."/>
            <person name="Rodriguez J.C."/>
            <person name="Van S.L."/>
            <person name="Yuan L."/>
            <person name="Wang Z."/>
            <person name="Xia Z."/>
            <person name="Xiao L."/>
            <person name="Anderson O.D."/>
            <person name="Ouyang S."/>
            <person name="Liang Y."/>
            <person name="Zimin A.V."/>
            <person name="Pertea G."/>
            <person name="Qi P."/>
            <person name="Bennetzen J.L."/>
            <person name="Dai X."/>
            <person name="Dawson M.W."/>
            <person name="Muller H.G."/>
            <person name="Kugler K."/>
            <person name="Rivarola-Duarte L."/>
            <person name="Spannagl M."/>
            <person name="Mayer K.F.X."/>
            <person name="Lu F.H."/>
            <person name="Bevan M.W."/>
            <person name="Leroy P."/>
            <person name="Li P."/>
            <person name="You F.M."/>
            <person name="Sun Q."/>
            <person name="Liu Z."/>
            <person name="Lyons E."/>
            <person name="Wicker T."/>
            <person name="Salzberg S.L."/>
            <person name="Devos K.M."/>
            <person name="Dvorak J."/>
        </authorList>
    </citation>
    <scope>NUCLEOTIDE SEQUENCE [LARGE SCALE GENOMIC DNA]</scope>
    <source>
        <strain evidence="3">cv. AL8/78</strain>
    </source>
</reference>
<proteinExistence type="predicted"/>
<reference evidence="3" key="5">
    <citation type="journal article" date="2021" name="G3 (Bethesda)">
        <title>Aegilops tauschii genome assembly Aet v5.0 features greater sequence contiguity and improved annotation.</title>
        <authorList>
            <person name="Wang L."/>
            <person name="Zhu T."/>
            <person name="Rodriguez J.C."/>
            <person name="Deal K.R."/>
            <person name="Dubcovsky J."/>
            <person name="McGuire P.E."/>
            <person name="Lux T."/>
            <person name="Spannagl M."/>
            <person name="Mayer K.F.X."/>
            <person name="Baldrich P."/>
            <person name="Meyers B.C."/>
            <person name="Huo N."/>
            <person name="Gu Y.Q."/>
            <person name="Zhou H."/>
            <person name="Devos K.M."/>
            <person name="Bennetzen J.L."/>
            <person name="Unver T."/>
            <person name="Budak H."/>
            <person name="Gulick P.J."/>
            <person name="Galiba G."/>
            <person name="Kalapos B."/>
            <person name="Nelson D.R."/>
            <person name="Li P."/>
            <person name="You F.M."/>
            <person name="Luo M.C."/>
            <person name="Dvorak J."/>
        </authorList>
    </citation>
    <scope>NUCLEOTIDE SEQUENCE [LARGE SCALE GENOMIC DNA]</scope>
    <source>
        <strain evidence="3">cv. AL8/78</strain>
    </source>
</reference>
<accession>A0A453JZ62</accession>
<dbReference type="PANTHER" id="PTHR10682:SF10">
    <property type="entry name" value="POLYNUCLEOTIDE ADENYLYLTRANSFERASE"/>
    <property type="match status" value="1"/>
</dbReference>
<dbReference type="PANTHER" id="PTHR10682">
    <property type="entry name" value="POLY A POLYMERASE"/>
    <property type="match status" value="1"/>
</dbReference>
<keyword evidence="1" id="KW-0472">Membrane</keyword>
<dbReference type="Gene3D" id="3.30.460.10">
    <property type="entry name" value="Beta Polymerase, domain 2"/>
    <property type="match status" value="1"/>
</dbReference>
<feature type="domain" description="Poly(A) polymerase nucleotidyltransferase" evidence="2">
    <location>
        <begin position="10"/>
        <end position="114"/>
    </location>
</feature>
<evidence type="ECO:0000313" key="4">
    <source>
        <dbReference type="Proteomes" id="UP000015105"/>
    </source>
</evidence>
<dbReference type="STRING" id="200361.A0A453JZ62"/>
<sequence length="146" mass="16247">MVKSNPGYLGISEPISLSGPTEKDVIQTAEVEKFLADAGLYESQEEAVSREEVLGKLDRTVKTWIKKATRVSGYGDQFVQQANAKIFTFGSYRLGVLCYAISGVVLMSKEILVSCYSVFMLFAYFVLPCSKLLRQLIPDGVVCFFY</sequence>
<dbReference type="Gramene" id="AET5Gv20244100.1">
    <property type="protein sequence ID" value="AET5Gv20244100.1"/>
    <property type="gene ID" value="AET5Gv20244100"/>
</dbReference>
<dbReference type="EnsemblPlants" id="AET5Gv20244100.1">
    <property type="protein sequence ID" value="AET5Gv20244100.1"/>
    <property type="gene ID" value="AET5Gv20244100"/>
</dbReference>
<dbReference type="Gene3D" id="1.10.1410.10">
    <property type="match status" value="1"/>
</dbReference>
<reference evidence="3" key="4">
    <citation type="submission" date="2019-03" db="UniProtKB">
        <authorList>
            <consortium name="EnsemblPlants"/>
        </authorList>
    </citation>
    <scope>IDENTIFICATION</scope>
</reference>
<reference evidence="4" key="1">
    <citation type="journal article" date="2014" name="Science">
        <title>Ancient hybridizations among the ancestral genomes of bread wheat.</title>
        <authorList>
            <consortium name="International Wheat Genome Sequencing Consortium,"/>
            <person name="Marcussen T."/>
            <person name="Sandve S.R."/>
            <person name="Heier L."/>
            <person name="Spannagl M."/>
            <person name="Pfeifer M."/>
            <person name="Jakobsen K.S."/>
            <person name="Wulff B.B."/>
            <person name="Steuernagel B."/>
            <person name="Mayer K.F."/>
            <person name="Olsen O.A."/>
        </authorList>
    </citation>
    <scope>NUCLEOTIDE SEQUENCE [LARGE SCALE GENOMIC DNA]</scope>
    <source>
        <strain evidence="4">cv. AL8/78</strain>
    </source>
</reference>
<dbReference type="InterPro" id="IPR043519">
    <property type="entry name" value="NT_sf"/>
</dbReference>
<dbReference type="AlphaFoldDB" id="A0A453JZ62"/>
<dbReference type="Proteomes" id="UP000015105">
    <property type="component" value="Chromosome 5D"/>
</dbReference>
<reference evidence="4" key="2">
    <citation type="journal article" date="2017" name="Nat. Plants">
        <title>The Aegilops tauschii genome reveals multiple impacts of transposons.</title>
        <authorList>
            <person name="Zhao G."/>
            <person name="Zou C."/>
            <person name="Li K."/>
            <person name="Wang K."/>
            <person name="Li T."/>
            <person name="Gao L."/>
            <person name="Zhang X."/>
            <person name="Wang H."/>
            <person name="Yang Z."/>
            <person name="Liu X."/>
            <person name="Jiang W."/>
            <person name="Mao L."/>
            <person name="Kong X."/>
            <person name="Jiao Y."/>
            <person name="Jia J."/>
        </authorList>
    </citation>
    <scope>NUCLEOTIDE SEQUENCE [LARGE SCALE GENOMIC DNA]</scope>
    <source>
        <strain evidence="4">cv. AL8/78</strain>
    </source>
</reference>
<name>A0A453JZ62_AEGTS</name>
<dbReference type="GO" id="GO:1990817">
    <property type="term" value="F:poly(A) RNA polymerase activity"/>
    <property type="evidence" value="ECO:0007669"/>
    <property type="project" value="TreeGrafter"/>
</dbReference>
<dbReference type="EnsemblPlants" id="AET5Gv20244100.2">
    <property type="protein sequence ID" value="AET5Gv20244100.2"/>
    <property type="gene ID" value="AET5Gv20244100"/>
</dbReference>
<dbReference type="SUPFAM" id="SSF81301">
    <property type="entry name" value="Nucleotidyltransferase"/>
    <property type="match status" value="1"/>
</dbReference>
<keyword evidence="4" id="KW-1185">Reference proteome</keyword>
<dbReference type="Pfam" id="PF20750">
    <property type="entry name" value="PAP_NTPase"/>
    <property type="match status" value="1"/>
</dbReference>
<dbReference type="GO" id="GO:0005634">
    <property type="term" value="C:nucleus"/>
    <property type="evidence" value="ECO:0007669"/>
    <property type="project" value="TreeGrafter"/>
</dbReference>
<evidence type="ECO:0000256" key="1">
    <source>
        <dbReference type="SAM" id="Phobius"/>
    </source>
</evidence>
<keyword evidence="1" id="KW-1133">Transmembrane helix</keyword>
<dbReference type="InterPro" id="IPR048840">
    <property type="entry name" value="PolA_pol_NTPase"/>
</dbReference>
<evidence type="ECO:0000313" key="3">
    <source>
        <dbReference type="EnsemblPlants" id="AET5Gv20244100.1"/>
    </source>
</evidence>
<feature type="transmembrane region" description="Helical" evidence="1">
    <location>
        <begin position="86"/>
        <end position="105"/>
    </location>
</feature>
<dbReference type="Gramene" id="AET5Gv20244100.2">
    <property type="protein sequence ID" value="AET5Gv20244100.2"/>
    <property type="gene ID" value="AET5Gv20244100"/>
</dbReference>
<keyword evidence="1" id="KW-0812">Transmembrane</keyword>